<evidence type="ECO:0000313" key="2">
    <source>
        <dbReference type="Proteomes" id="UP000887104"/>
    </source>
</evidence>
<comment type="caution">
    <text evidence="1">The sequence shown here is derived from an EMBL/GenBank/DDBJ whole genome shotgun (WGS) entry which is preliminary data.</text>
</comment>
<evidence type="ECO:0000313" key="1">
    <source>
        <dbReference type="EMBL" id="GIU47883.1"/>
    </source>
</evidence>
<reference evidence="1" key="1">
    <citation type="submission" date="2021-05" db="EMBL/GenBank/DDBJ databases">
        <title>Molecular characterization for Shewanella algae harboring chromosomal blaOXA-55-like strains isolated from clinical and environment sample.</title>
        <authorList>
            <person name="Ohama Y."/>
            <person name="Aoki K."/>
            <person name="Harada S."/>
            <person name="Moriya K."/>
            <person name="Ishii Y."/>
            <person name="Tateda K."/>
        </authorList>
    </citation>
    <scope>NUCLEOTIDE SEQUENCE</scope>
    <source>
        <strain evidence="1">JCM 11563</strain>
    </source>
</reference>
<name>A0ABQ4PJG8_9GAMM</name>
<keyword evidence="2" id="KW-1185">Reference proteome</keyword>
<sequence length="126" mass="13937">MSYKGQTAIDGVVDTVIVASFYRGVVIQAPGLKPKLAYDKAVDLGLTQLCQISDLLIQASVPYIDSSSLIDIRQCELTIAIRHTIAAEQKQPLADGEPLRLAIVRNYVTLPVDIVRWRDSLFSKEH</sequence>
<organism evidence="1 2">
    <name type="scientific">Shewanella sairae</name>
    <dbReference type="NCBI Taxonomy" id="190310"/>
    <lineage>
        <taxon>Bacteria</taxon>
        <taxon>Pseudomonadati</taxon>
        <taxon>Pseudomonadota</taxon>
        <taxon>Gammaproteobacteria</taxon>
        <taxon>Alteromonadales</taxon>
        <taxon>Shewanellaceae</taxon>
        <taxon>Shewanella</taxon>
    </lineage>
</organism>
<gene>
    <name evidence="1" type="ORF">TUM4438_28020</name>
</gene>
<accession>A0ABQ4PJG8</accession>
<dbReference type="EMBL" id="BPEY01000052">
    <property type="protein sequence ID" value="GIU47883.1"/>
    <property type="molecule type" value="Genomic_DNA"/>
</dbReference>
<dbReference type="Proteomes" id="UP000887104">
    <property type="component" value="Unassembled WGS sequence"/>
</dbReference>
<proteinExistence type="predicted"/>
<protein>
    <submittedName>
        <fullName evidence="1">Uncharacterized protein</fullName>
    </submittedName>
</protein>